<dbReference type="Proteomes" id="UP000740883">
    <property type="component" value="Unassembled WGS sequence"/>
</dbReference>
<dbReference type="AlphaFoldDB" id="A0A9P6L0J7"/>
<dbReference type="EMBL" id="SBJO01000015">
    <property type="protein sequence ID" value="KAF9764592.1"/>
    <property type="molecule type" value="Genomic_DNA"/>
</dbReference>
<accession>A0A9P6L0J7</accession>
<comment type="caution">
    <text evidence="2">The sequence shown here is derived from an EMBL/GenBank/DDBJ whole genome shotgun (WGS) entry which is preliminary data.</text>
</comment>
<keyword evidence="1" id="KW-0812">Transmembrane</keyword>
<gene>
    <name evidence="2" type="ORF">NGRA_0439</name>
</gene>
<feature type="transmembrane region" description="Helical" evidence="1">
    <location>
        <begin position="127"/>
        <end position="156"/>
    </location>
</feature>
<feature type="transmembrane region" description="Helical" evidence="1">
    <location>
        <begin position="99"/>
        <end position="121"/>
    </location>
</feature>
<name>A0A9P6L0J7_9MICR</name>
<keyword evidence="1" id="KW-0472">Membrane</keyword>
<keyword evidence="1" id="KW-1133">Transmembrane helix</keyword>
<keyword evidence="3" id="KW-1185">Reference proteome</keyword>
<sequence>MGGVKKPFKPQSRIFFILIFIVFYYERCYASSNIPPPSYEVATGESLFPRLEEHNSNLDMEEPPLYETIVALEDFNDSESKCNKFSELLKDINNFKLEYILVLLKIVVSVIVVLVMSFISYSKEPYLTGIAIGGFLFASLFFSFSMFAICAAFFCFNK</sequence>
<proteinExistence type="predicted"/>
<protein>
    <submittedName>
        <fullName evidence="2">Uncharacterized protein</fullName>
    </submittedName>
</protein>
<evidence type="ECO:0000313" key="2">
    <source>
        <dbReference type="EMBL" id="KAF9764592.1"/>
    </source>
</evidence>
<evidence type="ECO:0000256" key="1">
    <source>
        <dbReference type="SAM" id="Phobius"/>
    </source>
</evidence>
<evidence type="ECO:0000313" key="3">
    <source>
        <dbReference type="Proteomes" id="UP000740883"/>
    </source>
</evidence>
<reference evidence="2 3" key="1">
    <citation type="journal article" date="2020" name="Genome Biol. Evol.">
        <title>Comparative genomics of strictly vertically transmitted, feminizing microsporidia endosymbionts of amphipod crustaceans.</title>
        <authorList>
            <person name="Cormier A."/>
            <person name="Chebbi M.A."/>
            <person name="Giraud I."/>
            <person name="Wattier R."/>
            <person name="Teixeira M."/>
            <person name="Gilbert C."/>
            <person name="Rigaud T."/>
            <person name="Cordaux R."/>
        </authorList>
    </citation>
    <scope>NUCLEOTIDE SEQUENCE [LARGE SCALE GENOMIC DNA]</scope>
    <source>
        <strain evidence="2 3">Ou3-Ou53</strain>
    </source>
</reference>
<organism evidence="2 3">
    <name type="scientific">Nosema granulosis</name>
    <dbReference type="NCBI Taxonomy" id="83296"/>
    <lineage>
        <taxon>Eukaryota</taxon>
        <taxon>Fungi</taxon>
        <taxon>Fungi incertae sedis</taxon>
        <taxon>Microsporidia</taxon>
        <taxon>Nosematidae</taxon>
        <taxon>Nosema</taxon>
    </lineage>
</organism>